<feature type="domain" description="Tail spike" evidence="1">
    <location>
        <begin position="93"/>
        <end position="327"/>
    </location>
</feature>
<accession>A0ABM9MMC9</accession>
<keyword evidence="4" id="KW-1185">Reference proteome</keyword>
<sequence>MIKSDKKLIVRSKDQGKQLPVTSLDFSSFTTTWEKNSSYQLTFTAYDDGGLAFNLLLIENSLIWDGQEYIIKQATDSYSSGVHSVQVTATHVYYQLNNRRQYDVNKGDVSFTLESALSFLFAPISEFHYVLHGDFGSSQTLTDFGNCSITDGISTLSSPFGVYAVVPDNYTVHLYSKANWVKDTNKAYYYRHDTSEVSLQYDSTVIVNRVRVVSTNEVQQFDPFYVTDDDSIKQWGIHDGDRVENDKDNNTSANVATANRMMVPQPSIALTVNTLAEDIEKGELWTLVIPENGIQTKVQVVSITDTPFLPNTKQVSLNNTRQNFLDTFNARSQELTKIKNKVASGYRQPNMWVIGKVDEK</sequence>
<dbReference type="InterPro" id="IPR044051">
    <property type="entry name" value="Prophage_tail_N"/>
</dbReference>
<dbReference type="Gene3D" id="6.20.110.10">
    <property type="match status" value="1"/>
</dbReference>
<name>A0ABM9MMC9_9LACO</name>
<protein>
    <submittedName>
        <fullName evidence="3">Phage-related protein (PblB)</fullName>
    </submittedName>
</protein>
<evidence type="ECO:0000313" key="4">
    <source>
        <dbReference type="Proteomes" id="UP001314261"/>
    </source>
</evidence>
<dbReference type="Pfam" id="PF06605">
    <property type="entry name" value="Prophage_tail"/>
    <property type="match status" value="1"/>
</dbReference>
<feature type="domain" description="Prophage endopeptidase tail N-terminal" evidence="2">
    <location>
        <begin position="8"/>
        <end position="91"/>
    </location>
</feature>
<dbReference type="Proteomes" id="UP001314261">
    <property type="component" value="Unassembled WGS sequence"/>
</dbReference>
<dbReference type="Gene3D" id="3.55.50.40">
    <property type="match status" value="1"/>
</dbReference>
<proteinExistence type="predicted"/>
<evidence type="ECO:0000259" key="1">
    <source>
        <dbReference type="Pfam" id="PF06605"/>
    </source>
</evidence>
<dbReference type="EMBL" id="CAUZLR010000001">
    <property type="protein sequence ID" value="CAK1225727.1"/>
    <property type="molecule type" value="Genomic_DNA"/>
</dbReference>
<evidence type="ECO:0000259" key="2">
    <source>
        <dbReference type="Pfam" id="PF18994"/>
    </source>
</evidence>
<dbReference type="Pfam" id="PF18994">
    <property type="entry name" value="Prophage_tailD1"/>
    <property type="match status" value="1"/>
</dbReference>
<organism evidence="3 4">
    <name type="scientific">Fructobacillus fructosus</name>
    <dbReference type="NCBI Taxonomy" id="1631"/>
    <lineage>
        <taxon>Bacteria</taxon>
        <taxon>Bacillati</taxon>
        <taxon>Bacillota</taxon>
        <taxon>Bacilli</taxon>
        <taxon>Lactobacillales</taxon>
        <taxon>Lactobacillaceae</taxon>
        <taxon>Fructobacillus</taxon>
    </lineage>
</organism>
<comment type="caution">
    <text evidence="3">The sequence shown here is derived from an EMBL/GenBank/DDBJ whole genome shotgun (WGS) entry which is preliminary data.</text>
</comment>
<reference evidence="3 4" key="1">
    <citation type="submission" date="2023-10" db="EMBL/GenBank/DDBJ databases">
        <authorList>
            <person name="Botero Cardona J."/>
        </authorList>
    </citation>
    <scope>NUCLEOTIDE SEQUENCE [LARGE SCALE GENOMIC DNA]</scope>
    <source>
        <strain evidence="3 4">R-54839</strain>
    </source>
</reference>
<evidence type="ECO:0000313" key="3">
    <source>
        <dbReference type="EMBL" id="CAK1225727.1"/>
    </source>
</evidence>
<dbReference type="InterPro" id="IPR010572">
    <property type="entry name" value="Tail_dom"/>
</dbReference>
<gene>
    <name evidence="3" type="ORF">R54839_PPFHFPJH_00183</name>
</gene>